<sequence>MTMIQLAASLLSVIYGGIACLRHRQPLFFKILLYGLISYFFGALFTACYAAVHGVIPAGFHVGYFGHIGAYFFLFSSYYGAIDRLADGGEAKYRIIRVASAVPAIVPAALLVRGIAKYGLGTMLPLLMLILPVTFTLYYAVKHLGFPDVEMGIIRVMRPYNGCVILFCSAELAGQFHFLPGTVRTASAVLSCLFLVLLLPLAERGVRKWFI</sequence>
<dbReference type="AlphaFoldDB" id="A0A174GN65"/>
<feature type="transmembrane region" description="Helical" evidence="1">
    <location>
        <begin position="31"/>
        <end position="52"/>
    </location>
</feature>
<dbReference type="EMBL" id="CYZU01000025">
    <property type="protein sequence ID" value="CUO62608.1"/>
    <property type="molecule type" value="Genomic_DNA"/>
</dbReference>
<name>A0A174GN65_9FIRM</name>
<evidence type="ECO:0000313" key="2">
    <source>
        <dbReference type="EMBL" id="CUO62608.1"/>
    </source>
</evidence>
<organism evidence="2 3">
    <name type="scientific">Faecalicatena contorta</name>
    <dbReference type="NCBI Taxonomy" id="39482"/>
    <lineage>
        <taxon>Bacteria</taxon>
        <taxon>Bacillati</taxon>
        <taxon>Bacillota</taxon>
        <taxon>Clostridia</taxon>
        <taxon>Lachnospirales</taxon>
        <taxon>Lachnospiraceae</taxon>
        <taxon>Faecalicatena</taxon>
    </lineage>
</organism>
<gene>
    <name evidence="2" type="ORF">ERS852491_02780</name>
</gene>
<feature type="transmembrane region" description="Helical" evidence="1">
    <location>
        <begin position="185"/>
        <end position="202"/>
    </location>
</feature>
<evidence type="ECO:0000256" key="1">
    <source>
        <dbReference type="SAM" id="Phobius"/>
    </source>
</evidence>
<keyword evidence="1" id="KW-0472">Membrane</keyword>
<reference evidence="2 3" key="1">
    <citation type="submission" date="2015-09" db="EMBL/GenBank/DDBJ databases">
        <authorList>
            <consortium name="Pathogen Informatics"/>
        </authorList>
    </citation>
    <scope>NUCLEOTIDE SEQUENCE [LARGE SCALE GENOMIC DNA]</scope>
    <source>
        <strain evidence="2 3">2789STDY5834876</strain>
    </source>
</reference>
<proteinExistence type="predicted"/>
<feature type="transmembrane region" description="Helical" evidence="1">
    <location>
        <begin position="94"/>
        <end position="116"/>
    </location>
</feature>
<protein>
    <submittedName>
        <fullName evidence="2">Uncharacterized protein</fullName>
    </submittedName>
</protein>
<dbReference type="RefSeq" id="WP_055153692.1">
    <property type="nucleotide sequence ID" value="NZ_CYZU01000025.1"/>
</dbReference>
<evidence type="ECO:0000313" key="3">
    <source>
        <dbReference type="Proteomes" id="UP000095544"/>
    </source>
</evidence>
<keyword evidence="1" id="KW-1133">Transmembrane helix</keyword>
<feature type="transmembrane region" description="Helical" evidence="1">
    <location>
        <begin position="64"/>
        <end position="82"/>
    </location>
</feature>
<accession>A0A174GN65</accession>
<dbReference type="STRING" id="39482.ERS852491_02780"/>
<dbReference type="OrthoDB" id="2039962at2"/>
<keyword evidence="1" id="KW-0812">Transmembrane</keyword>
<feature type="transmembrane region" description="Helical" evidence="1">
    <location>
        <begin position="122"/>
        <end position="141"/>
    </location>
</feature>
<dbReference type="Proteomes" id="UP000095544">
    <property type="component" value="Unassembled WGS sequence"/>
</dbReference>
<feature type="transmembrane region" description="Helical" evidence="1">
    <location>
        <begin position="162"/>
        <end position="179"/>
    </location>
</feature>